<sequence length="269" mass="29750">MAGPCFIMTGIGIELVCSTIIVGALASDKSKDVLPPLTDEPASWLGSFLFLFTPLGSALSSLMLNRFGHKTCMILTNIPFIASQIMFFYANSVRTLYVCSMLMGISVGYSGGPTSAYLGEVCEPKLRGTLMSMTNVFCYVGSFLFTLINAFILDWRLTVLIGMSIPIVNIVILFMTPQSPMWLLTKGKPLKAQRSLAKLRGWPSQETGSSKEFKEMIAYTSTVVHDNDDIETDVKGTTSSWGQLLRPEVYRPFRLLMVYFFFANLMSGV</sequence>
<feature type="transmembrane region" description="Helical" evidence="5">
    <location>
        <begin position="5"/>
        <end position="25"/>
    </location>
</feature>
<protein>
    <recommendedName>
        <fullName evidence="6">Major facilitator superfamily (MFS) profile domain-containing protein</fullName>
    </recommendedName>
</protein>
<proteinExistence type="predicted"/>
<reference evidence="8" key="1">
    <citation type="submission" date="2010-06" db="EMBL/GenBank/DDBJ databases">
        <authorList>
            <person name="Jiang H."/>
            <person name="Abraham K."/>
            <person name="Ali S."/>
            <person name="Alsbrooks S.L."/>
            <person name="Anim B.N."/>
            <person name="Anosike U.S."/>
            <person name="Attaway T."/>
            <person name="Bandaranaike D.P."/>
            <person name="Battles P.K."/>
            <person name="Bell S.N."/>
            <person name="Bell A.V."/>
            <person name="Beltran B."/>
            <person name="Bickham C."/>
            <person name="Bustamante Y."/>
            <person name="Caleb T."/>
            <person name="Canada A."/>
            <person name="Cardenas V."/>
            <person name="Carter K."/>
            <person name="Chacko J."/>
            <person name="Chandrabose M.N."/>
            <person name="Chavez D."/>
            <person name="Chavez A."/>
            <person name="Chen L."/>
            <person name="Chu H.-S."/>
            <person name="Claassen K.J."/>
            <person name="Cockrell R."/>
            <person name="Collins M."/>
            <person name="Cooper J.A."/>
            <person name="Cree A."/>
            <person name="Curry S.M."/>
            <person name="Da Y."/>
            <person name="Dao M.D."/>
            <person name="Das B."/>
            <person name="Davila M.-L."/>
            <person name="Davy-Carroll L."/>
            <person name="Denson S."/>
            <person name="Dinh H."/>
            <person name="Ebong V.E."/>
            <person name="Edwards J.R."/>
            <person name="Egan A."/>
            <person name="El-Daye J."/>
            <person name="Escobedo L."/>
            <person name="Fernandez S."/>
            <person name="Fernando P.R."/>
            <person name="Flagg N."/>
            <person name="Forbes L.D."/>
            <person name="Fowler R.G."/>
            <person name="Fu Q."/>
            <person name="Gabisi R.A."/>
            <person name="Ganer J."/>
            <person name="Garbino Pronczuk A."/>
            <person name="Garcia R.M."/>
            <person name="Garner T."/>
            <person name="Garrett T.E."/>
            <person name="Gonzalez D.A."/>
            <person name="Hamid H."/>
            <person name="Hawkins E.S."/>
            <person name="Hirani K."/>
            <person name="Hogues M.E."/>
            <person name="Hollins B."/>
            <person name="Hsiao C.-H."/>
            <person name="Jabil R."/>
            <person name="James M.L."/>
            <person name="Jhangiani S.N."/>
            <person name="Johnson B."/>
            <person name="Johnson Q."/>
            <person name="Joshi V."/>
            <person name="Kalu J.B."/>
            <person name="Kam C."/>
            <person name="Kashfia A."/>
            <person name="Keebler J."/>
            <person name="Kisamo H."/>
            <person name="Kovar C.L."/>
            <person name="Lago L.A."/>
            <person name="Lai C.-Y."/>
            <person name="Laidlaw J."/>
            <person name="Lara F."/>
            <person name="Le T.-K."/>
            <person name="Lee S.L."/>
            <person name="Legall F.H."/>
            <person name="Lemon S.J."/>
            <person name="Lewis L.R."/>
            <person name="Li B."/>
            <person name="Liu Y."/>
            <person name="Liu Y.-S."/>
            <person name="Lopez J."/>
            <person name="Lozado R.J."/>
            <person name="Lu J."/>
            <person name="Madu R.C."/>
            <person name="Maheshwari M."/>
            <person name="Maheshwari R."/>
            <person name="Malloy K."/>
            <person name="Martinez E."/>
            <person name="Mathew T."/>
            <person name="Mercado I.C."/>
            <person name="Mercado C."/>
            <person name="Meyer B."/>
            <person name="Montgomery K."/>
            <person name="Morgan M.B."/>
            <person name="Munidasa M."/>
            <person name="Nazareth L.V."/>
            <person name="Nelson J."/>
            <person name="Ng B.M."/>
            <person name="Nguyen N.B."/>
            <person name="Nguyen P.Q."/>
            <person name="Nguyen T."/>
            <person name="Obregon M."/>
            <person name="Okwuonu G.O."/>
            <person name="Onwere C.G."/>
            <person name="Orozco G."/>
            <person name="Parra A."/>
            <person name="Patel S."/>
            <person name="Patil S."/>
            <person name="Perez A."/>
            <person name="Perez Y."/>
            <person name="Pham C."/>
            <person name="Primus E.L."/>
            <person name="Pu L.-L."/>
            <person name="Puazo M."/>
            <person name="Qin X."/>
            <person name="Quiroz J.B."/>
            <person name="Reese J."/>
            <person name="Richards S."/>
            <person name="Rives C.M."/>
            <person name="Robberts R."/>
            <person name="Ruiz S.J."/>
            <person name="Ruiz M.J."/>
            <person name="Santibanez J."/>
            <person name="Schneider B.W."/>
            <person name="Sisson I."/>
            <person name="Smith M."/>
            <person name="Sodergren E."/>
            <person name="Song X.-Z."/>
            <person name="Song B.B."/>
            <person name="Summersgill H."/>
            <person name="Thelus R."/>
            <person name="Thornton R.D."/>
            <person name="Trejos Z.Y."/>
            <person name="Usmani K."/>
            <person name="Vattathil S."/>
            <person name="Villasana D."/>
            <person name="Walker D.L."/>
            <person name="Wang S."/>
            <person name="Wang K."/>
            <person name="White C.S."/>
            <person name="Williams A.C."/>
            <person name="Williamson J."/>
            <person name="Wilson K."/>
            <person name="Woghiren I.O."/>
            <person name="Woodworth J.R."/>
            <person name="Worley K.C."/>
            <person name="Wright R.A."/>
            <person name="Wu W."/>
            <person name="Young L."/>
            <person name="Zhang L."/>
            <person name="Zhang J."/>
            <person name="Zhu Y."/>
            <person name="Muzny D.M."/>
            <person name="Weinstock G."/>
            <person name="Gibbs R.A."/>
        </authorList>
    </citation>
    <scope>NUCLEOTIDE SEQUENCE [LARGE SCALE GENOMIC DNA]</scope>
    <source>
        <strain evidence="8">LSR1</strain>
    </source>
</reference>
<dbReference type="GO" id="GO:0022857">
    <property type="term" value="F:transmembrane transporter activity"/>
    <property type="evidence" value="ECO:0007669"/>
    <property type="project" value="InterPro"/>
</dbReference>
<evidence type="ECO:0000313" key="8">
    <source>
        <dbReference type="Proteomes" id="UP000007819"/>
    </source>
</evidence>
<dbReference type="PROSITE" id="PS00217">
    <property type="entry name" value="SUGAR_TRANSPORT_2"/>
    <property type="match status" value="1"/>
</dbReference>
<organism evidence="7 8">
    <name type="scientific">Acyrthosiphon pisum</name>
    <name type="common">Pea aphid</name>
    <dbReference type="NCBI Taxonomy" id="7029"/>
    <lineage>
        <taxon>Eukaryota</taxon>
        <taxon>Metazoa</taxon>
        <taxon>Ecdysozoa</taxon>
        <taxon>Arthropoda</taxon>
        <taxon>Hexapoda</taxon>
        <taxon>Insecta</taxon>
        <taxon>Pterygota</taxon>
        <taxon>Neoptera</taxon>
        <taxon>Paraneoptera</taxon>
        <taxon>Hemiptera</taxon>
        <taxon>Sternorrhyncha</taxon>
        <taxon>Aphidomorpha</taxon>
        <taxon>Aphidoidea</taxon>
        <taxon>Aphididae</taxon>
        <taxon>Macrosiphini</taxon>
        <taxon>Acyrthosiphon</taxon>
    </lineage>
</organism>
<name>A0A8R2NM52_ACYPI</name>
<dbReference type="OrthoDB" id="6133115at2759"/>
<keyword evidence="8" id="KW-1185">Reference proteome</keyword>
<accession>A0A8R2NM52</accession>
<evidence type="ECO:0000256" key="4">
    <source>
        <dbReference type="ARBA" id="ARBA00023136"/>
    </source>
</evidence>
<dbReference type="PANTHER" id="PTHR48021:SF1">
    <property type="entry name" value="GH07001P-RELATED"/>
    <property type="match status" value="1"/>
</dbReference>
<dbReference type="GeneID" id="100573362"/>
<dbReference type="PROSITE" id="PS50850">
    <property type="entry name" value="MFS"/>
    <property type="match status" value="1"/>
</dbReference>
<dbReference type="RefSeq" id="XP_029342820.1">
    <property type="nucleotide sequence ID" value="XM_029486960.1"/>
</dbReference>
<dbReference type="RefSeq" id="XP_008184659.2">
    <property type="nucleotide sequence ID" value="XM_008186437.2"/>
</dbReference>
<reference evidence="7" key="2">
    <citation type="submission" date="2022-06" db="UniProtKB">
        <authorList>
            <consortium name="EnsemblMetazoa"/>
        </authorList>
    </citation>
    <scope>IDENTIFICATION</scope>
</reference>
<dbReference type="Pfam" id="PF00083">
    <property type="entry name" value="Sugar_tr"/>
    <property type="match status" value="1"/>
</dbReference>
<dbReference type="Gene3D" id="1.20.1250.20">
    <property type="entry name" value="MFS general substrate transporter like domains"/>
    <property type="match status" value="1"/>
</dbReference>
<evidence type="ECO:0000259" key="6">
    <source>
        <dbReference type="PROSITE" id="PS50850"/>
    </source>
</evidence>
<dbReference type="InterPro" id="IPR036259">
    <property type="entry name" value="MFS_trans_sf"/>
</dbReference>
<evidence type="ECO:0000256" key="1">
    <source>
        <dbReference type="ARBA" id="ARBA00004141"/>
    </source>
</evidence>
<feature type="domain" description="Major facilitator superfamily (MFS) profile" evidence="6">
    <location>
        <begin position="1"/>
        <end position="269"/>
    </location>
</feature>
<feature type="transmembrane region" description="Helical" evidence="5">
    <location>
        <begin position="158"/>
        <end position="176"/>
    </location>
</feature>
<comment type="subcellular location">
    <subcellularLocation>
        <location evidence="1">Membrane</location>
        <topology evidence="1">Multi-pass membrane protein</topology>
    </subcellularLocation>
</comment>
<evidence type="ECO:0000256" key="2">
    <source>
        <dbReference type="ARBA" id="ARBA00022692"/>
    </source>
</evidence>
<dbReference type="InterPro" id="IPR005828">
    <property type="entry name" value="MFS_sugar_transport-like"/>
</dbReference>
<evidence type="ECO:0000313" key="7">
    <source>
        <dbReference type="EnsemblMetazoa" id="XP_029342820.1"/>
    </source>
</evidence>
<dbReference type="GO" id="GO:0016020">
    <property type="term" value="C:membrane"/>
    <property type="evidence" value="ECO:0007669"/>
    <property type="project" value="UniProtKB-SubCell"/>
</dbReference>
<dbReference type="SUPFAM" id="SSF103473">
    <property type="entry name" value="MFS general substrate transporter"/>
    <property type="match status" value="1"/>
</dbReference>
<dbReference type="AlphaFoldDB" id="A0A8R2NM52"/>
<feature type="transmembrane region" description="Helical" evidence="5">
    <location>
        <begin position="130"/>
        <end position="152"/>
    </location>
</feature>
<keyword evidence="4 5" id="KW-0472">Membrane</keyword>
<evidence type="ECO:0000256" key="5">
    <source>
        <dbReference type="SAM" id="Phobius"/>
    </source>
</evidence>
<evidence type="ECO:0000256" key="3">
    <source>
        <dbReference type="ARBA" id="ARBA00022989"/>
    </source>
</evidence>
<keyword evidence="3 5" id="KW-1133">Transmembrane helix</keyword>
<dbReference type="InterPro" id="IPR050549">
    <property type="entry name" value="MFS_Trehalose_Transporter"/>
</dbReference>
<dbReference type="InterPro" id="IPR005829">
    <property type="entry name" value="Sugar_transporter_CS"/>
</dbReference>
<feature type="transmembrane region" description="Helical" evidence="5">
    <location>
        <begin position="45"/>
        <end position="64"/>
    </location>
</feature>
<dbReference type="Proteomes" id="UP000007819">
    <property type="component" value="Chromosome A1"/>
</dbReference>
<dbReference type="KEGG" id="api:100573362"/>
<keyword evidence="2 5" id="KW-0812">Transmembrane</keyword>
<dbReference type="InterPro" id="IPR020846">
    <property type="entry name" value="MFS_dom"/>
</dbReference>
<dbReference type="EnsemblMetazoa" id="XM_029486960.1">
    <property type="protein sequence ID" value="XP_029342820.1"/>
    <property type="gene ID" value="LOC100573362"/>
</dbReference>
<feature type="transmembrane region" description="Helical" evidence="5">
    <location>
        <begin position="95"/>
        <end position="118"/>
    </location>
</feature>
<dbReference type="PANTHER" id="PTHR48021">
    <property type="match status" value="1"/>
</dbReference>